<gene>
    <name evidence="3" type="ORF">DAPK24_001500</name>
</gene>
<dbReference type="GO" id="GO:0071014">
    <property type="term" value="C:post-mRNA release spliceosomal complex"/>
    <property type="evidence" value="ECO:0007669"/>
    <property type="project" value="TreeGrafter"/>
</dbReference>
<dbReference type="InterPro" id="IPR040194">
    <property type="entry name" value="Cwf19-like"/>
</dbReference>
<keyword evidence="4" id="KW-1185">Reference proteome</keyword>
<evidence type="ECO:0000313" key="4">
    <source>
        <dbReference type="Proteomes" id="UP001378960"/>
    </source>
</evidence>
<dbReference type="InterPro" id="IPR006768">
    <property type="entry name" value="Cwf19-like_C_dom-1"/>
</dbReference>
<proteinExistence type="predicted"/>
<evidence type="ECO:0000259" key="1">
    <source>
        <dbReference type="Pfam" id="PF04676"/>
    </source>
</evidence>
<dbReference type="CDD" id="cd07380">
    <property type="entry name" value="MPP_CWF19_N"/>
    <property type="match status" value="1"/>
</dbReference>
<feature type="domain" description="Cwf19-like protein C-terminal" evidence="1">
    <location>
        <begin position="423"/>
        <end position="497"/>
    </location>
</feature>
<sequence length="502" mass="57907">MKKGEKVKVLVLNPSTKNVSKAINIINQQNKKAGPFSFSILLGDVFPSKDFVETGDLTVNIPTYFTEGEHGYNSKIELPENLVHLGEIGVYKLVNGLKIGYVFGNLKNITSNDILEKFKGQSIDIMMTYLWPDAIAREENLLLSGDPKLDILISELNPQYWFSCGGENGKYFERKPYIKDGKITRFISLATMGENRCWYAFQIGPIRLNSNQNIDATPPPIINKPNGEKRKLELNENENETSMKRSIYSNKTKLEITPESCFLCLSNPKFELHMIVSIAKYAYLTVSKGPLTLPKPLGFSGHGMIVPIEHFPTMREYVKNKKSSLKVQDSSLFKEVQQFQESLVEMFRNLGDYSVIFWEISRKRSVHGHIQFVPVQDMAIVNFRKVLDNQIEYDKRFYPESLKVREFGNEDKLEELNEVINNQDYVLFTIYGKEGITKYLIELGNDDDRFFDAQFPRKVVAVLLNLKNRIHWTKCIETKEQESIQKAEFQTNYDKYDIMKNI</sequence>
<dbReference type="AlphaFoldDB" id="A0AAV5QX34"/>
<dbReference type="InterPro" id="IPR006767">
    <property type="entry name" value="Cwf19-like_C_dom-2"/>
</dbReference>
<protein>
    <submittedName>
        <fullName evidence="3">Drn1 protein</fullName>
    </submittedName>
</protein>
<evidence type="ECO:0000313" key="3">
    <source>
        <dbReference type="EMBL" id="GMM43575.1"/>
    </source>
</evidence>
<dbReference type="GO" id="GO:0000398">
    <property type="term" value="P:mRNA splicing, via spliceosome"/>
    <property type="evidence" value="ECO:0007669"/>
    <property type="project" value="TreeGrafter"/>
</dbReference>
<dbReference type="Pfam" id="PF04676">
    <property type="entry name" value="CwfJ_C_2"/>
    <property type="match status" value="1"/>
</dbReference>
<feature type="domain" description="Cwf19-like C-terminal" evidence="2">
    <location>
        <begin position="250"/>
        <end position="378"/>
    </location>
</feature>
<organism evidence="3 4">
    <name type="scientific">Pichia kluyveri</name>
    <name type="common">Yeast</name>
    <dbReference type="NCBI Taxonomy" id="36015"/>
    <lineage>
        <taxon>Eukaryota</taxon>
        <taxon>Fungi</taxon>
        <taxon>Dikarya</taxon>
        <taxon>Ascomycota</taxon>
        <taxon>Saccharomycotina</taxon>
        <taxon>Pichiomycetes</taxon>
        <taxon>Pichiales</taxon>
        <taxon>Pichiaceae</taxon>
        <taxon>Pichia</taxon>
    </lineage>
</organism>
<evidence type="ECO:0000259" key="2">
    <source>
        <dbReference type="Pfam" id="PF04677"/>
    </source>
</evidence>
<dbReference type="EMBL" id="BTGB01000001">
    <property type="protein sequence ID" value="GMM43575.1"/>
    <property type="molecule type" value="Genomic_DNA"/>
</dbReference>
<dbReference type="GO" id="GO:0061632">
    <property type="term" value="F:RNA lariat debranching enzyme activator activity"/>
    <property type="evidence" value="ECO:0007669"/>
    <property type="project" value="TreeGrafter"/>
</dbReference>
<reference evidence="3 4" key="1">
    <citation type="journal article" date="2023" name="Elife">
        <title>Identification of key yeast species and microbe-microbe interactions impacting larval growth of Drosophila in the wild.</title>
        <authorList>
            <person name="Mure A."/>
            <person name="Sugiura Y."/>
            <person name="Maeda R."/>
            <person name="Honda K."/>
            <person name="Sakurai N."/>
            <person name="Takahashi Y."/>
            <person name="Watada M."/>
            <person name="Katoh T."/>
            <person name="Gotoh A."/>
            <person name="Gotoh Y."/>
            <person name="Taniguchi I."/>
            <person name="Nakamura K."/>
            <person name="Hayashi T."/>
            <person name="Katayama T."/>
            <person name="Uemura T."/>
            <person name="Hattori Y."/>
        </authorList>
    </citation>
    <scope>NUCLEOTIDE SEQUENCE [LARGE SCALE GENOMIC DNA]</scope>
    <source>
        <strain evidence="3 4">PK-24</strain>
    </source>
</reference>
<accession>A0AAV5QX34</accession>
<name>A0AAV5QX34_PICKL</name>
<dbReference type="PANTHER" id="PTHR12072">
    <property type="entry name" value="CWF19, CELL CYCLE CONTROL PROTEIN"/>
    <property type="match status" value="1"/>
</dbReference>
<dbReference type="Proteomes" id="UP001378960">
    <property type="component" value="Unassembled WGS sequence"/>
</dbReference>
<dbReference type="Pfam" id="PF04677">
    <property type="entry name" value="CwfJ_C_1"/>
    <property type="match status" value="1"/>
</dbReference>
<dbReference type="PANTHER" id="PTHR12072:SF4">
    <property type="entry name" value="CWF19-LIKE PROTEIN 1"/>
    <property type="match status" value="1"/>
</dbReference>
<comment type="caution">
    <text evidence="3">The sequence shown here is derived from an EMBL/GenBank/DDBJ whole genome shotgun (WGS) entry which is preliminary data.</text>
</comment>